<proteinExistence type="predicted"/>
<reference evidence="1 2" key="1">
    <citation type="submission" date="2016-10" db="EMBL/GenBank/DDBJ databases">
        <authorList>
            <person name="de Groot N.N."/>
        </authorList>
    </citation>
    <scope>NUCLEOTIDE SEQUENCE [LARGE SCALE GENOMIC DNA]</scope>
    <source>
        <strain evidence="1 2">DSM 18978</strain>
    </source>
</reference>
<dbReference type="AlphaFoldDB" id="A0A1G5EV75"/>
<accession>A0A1G5EV75</accession>
<name>A0A1G5EV75_9FIRM</name>
<protein>
    <recommendedName>
        <fullName evidence="3">Phosphoglycolate phosphatase</fullName>
    </recommendedName>
</protein>
<evidence type="ECO:0000313" key="1">
    <source>
        <dbReference type="EMBL" id="SCY30338.1"/>
    </source>
</evidence>
<dbReference type="EMBL" id="FMUS01000006">
    <property type="protein sequence ID" value="SCY30338.1"/>
    <property type="molecule type" value="Genomic_DNA"/>
</dbReference>
<organism evidence="1 2">
    <name type="scientific">Alkaliphilus peptidifermentans DSM 18978</name>
    <dbReference type="NCBI Taxonomy" id="1120976"/>
    <lineage>
        <taxon>Bacteria</taxon>
        <taxon>Bacillati</taxon>
        <taxon>Bacillota</taxon>
        <taxon>Clostridia</taxon>
        <taxon>Peptostreptococcales</taxon>
        <taxon>Natronincolaceae</taxon>
        <taxon>Alkaliphilus</taxon>
    </lineage>
</organism>
<dbReference type="RefSeq" id="WP_176758887.1">
    <property type="nucleotide sequence ID" value="NZ_FMUS01000006.1"/>
</dbReference>
<evidence type="ECO:0000313" key="2">
    <source>
        <dbReference type="Proteomes" id="UP000198636"/>
    </source>
</evidence>
<evidence type="ECO:0008006" key="3">
    <source>
        <dbReference type="Google" id="ProtNLM"/>
    </source>
</evidence>
<sequence length="52" mass="6014">MNILNLCIDIDGTVTGAYDWIPRINSFFNVSLKPKDIKFYEIHRVLGVESKE</sequence>
<dbReference type="STRING" id="1120976.SAMN03080606_01224"/>
<keyword evidence="2" id="KW-1185">Reference proteome</keyword>
<dbReference type="Proteomes" id="UP000198636">
    <property type="component" value="Unassembled WGS sequence"/>
</dbReference>
<gene>
    <name evidence="1" type="ORF">SAMN03080606_01224</name>
</gene>